<proteinExistence type="predicted"/>
<gene>
    <name evidence="4" type="ORF">NP493_231g00003</name>
</gene>
<sequence length="748" mass="80080">MEEDLRKELESYGEVDSIHLIPPRGCAYVCLSLRRDAARALDRLRGAKLMGNTLKAAWAPGTGVKESNFKANWDVDMGVTYVPWEELQSVNIDALAVGGMIDNDSLPEHMKKTSSEDDGDLKAPSDTMETVVQGDPPVHPQLMQPMMQPGTSMPAGMQAIVPTHVMPGMIPVMPMGMMPPHPMVMQGMPPPGMPPVGGMMPGMPPGMPPVPRGMPGGVPPPVMLTNMMRPPPSSGATILTMATSQGTITGLSSAAPSHTSGLQLAQAIQNIVSNSATVNHDAQANTPGMIRPFNVSQPPQSAFNPNMPPPGFAGMIASMNMTRMSQAGPRPLMLPPQHMPLPPPGGDTAKGQPESDRWSPSQPERIDGASGGRRSVDDADDRRNHRDDDHRFPDRKSSSDRERESLLEMEEEEGRRGPPSGGGRSPRMVSALMSAMSNDPRQAGPGGMGPLGINGPMLGGPANMSPGGRGGPGPIRLLGNQPRAPMLGFRGPPSLFGPPGRGGFMPPRFERADMARPPIRMRGEDGPRDLFPGPPQGPPGDPRFMFRGGFGGLRGPAFRGPSERPPGPFPGGPVPNLPDMPPMARFGGPPRDSERDRFGHDHGEPEGNRGPFRRGDDHDRHSRDERSEHMNNGGSHRDRRDSDHRDGDRRDDHRRDSDRFGGDRRDGREGRDGPRRSRWGNWQAENADESIAGKDSEHTTVDGGGCLDGAGDSGVEVTTKDTKVEPSKEELPVPADSSSTSPPAVAAQ</sequence>
<dbReference type="Proteomes" id="UP001209878">
    <property type="component" value="Unassembled WGS sequence"/>
</dbReference>
<feature type="domain" description="RRM" evidence="3">
    <location>
        <begin position="1"/>
        <end position="61"/>
    </location>
</feature>
<dbReference type="AlphaFoldDB" id="A0AAD9UDN3"/>
<feature type="compositionally biased region" description="Pro residues" evidence="2">
    <location>
        <begin position="532"/>
        <end position="541"/>
    </location>
</feature>
<dbReference type="InterPro" id="IPR012677">
    <property type="entry name" value="Nucleotide-bd_a/b_plait_sf"/>
</dbReference>
<dbReference type="GO" id="GO:0003723">
    <property type="term" value="F:RNA binding"/>
    <property type="evidence" value="ECO:0007669"/>
    <property type="project" value="UniProtKB-UniRule"/>
</dbReference>
<dbReference type="PANTHER" id="PTHR23140">
    <property type="entry name" value="RNA PROCESSING PROTEIN LD23810P"/>
    <property type="match status" value="1"/>
</dbReference>
<accession>A0AAD9UDN3</accession>
<dbReference type="InterPro" id="IPR000504">
    <property type="entry name" value="RRM_dom"/>
</dbReference>
<feature type="compositionally biased region" description="Pro residues" evidence="2">
    <location>
        <begin position="563"/>
        <end position="581"/>
    </location>
</feature>
<name>A0AAD9UDN3_RIDPI</name>
<dbReference type="GO" id="GO:0005634">
    <property type="term" value="C:nucleus"/>
    <property type="evidence" value="ECO:0007669"/>
    <property type="project" value="TreeGrafter"/>
</dbReference>
<keyword evidence="5" id="KW-1185">Reference proteome</keyword>
<dbReference type="Gene3D" id="3.30.70.330">
    <property type="match status" value="1"/>
</dbReference>
<feature type="compositionally biased region" description="Basic and acidic residues" evidence="2">
    <location>
        <begin position="718"/>
        <end position="731"/>
    </location>
</feature>
<evidence type="ECO:0000313" key="4">
    <source>
        <dbReference type="EMBL" id="KAK2185524.1"/>
    </source>
</evidence>
<organism evidence="4 5">
    <name type="scientific">Ridgeia piscesae</name>
    <name type="common">Tubeworm</name>
    <dbReference type="NCBI Taxonomy" id="27915"/>
    <lineage>
        <taxon>Eukaryota</taxon>
        <taxon>Metazoa</taxon>
        <taxon>Spiralia</taxon>
        <taxon>Lophotrochozoa</taxon>
        <taxon>Annelida</taxon>
        <taxon>Polychaeta</taxon>
        <taxon>Sedentaria</taxon>
        <taxon>Canalipalpata</taxon>
        <taxon>Sabellida</taxon>
        <taxon>Siboglinidae</taxon>
        <taxon>Ridgeia</taxon>
    </lineage>
</organism>
<dbReference type="PANTHER" id="PTHR23140:SF4">
    <property type="entry name" value="PROTEIN CBR-NRD-1"/>
    <property type="match status" value="1"/>
</dbReference>
<protein>
    <recommendedName>
        <fullName evidence="3">RRM domain-containing protein</fullName>
    </recommendedName>
</protein>
<dbReference type="PROSITE" id="PS50102">
    <property type="entry name" value="RRM"/>
    <property type="match status" value="1"/>
</dbReference>
<dbReference type="InterPro" id="IPR035979">
    <property type="entry name" value="RBD_domain_sf"/>
</dbReference>
<evidence type="ECO:0000259" key="3">
    <source>
        <dbReference type="PROSITE" id="PS50102"/>
    </source>
</evidence>
<feature type="compositionally biased region" description="Basic and acidic residues" evidence="2">
    <location>
        <begin position="106"/>
        <end position="123"/>
    </location>
</feature>
<feature type="compositionally biased region" description="Basic and acidic residues" evidence="2">
    <location>
        <begin position="374"/>
        <end position="406"/>
    </location>
</feature>
<keyword evidence="1" id="KW-0694">RNA-binding</keyword>
<feature type="region of interest" description="Disordered" evidence="2">
    <location>
        <begin position="326"/>
        <end position="748"/>
    </location>
</feature>
<feature type="region of interest" description="Disordered" evidence="2">
    <location>
        <begin position="104"/>
        <end position="129"/>
    </location>
</feature>
<dbReference type="EMBL" id="JAODUO010000231">
    <property type="protein sequence ID" value="KAK2185524.1"/>
    <property type="molecule type" value="Genomic_DNA"/>
</dbReference>
<feature type="compositionally biased region" description="Basic and acidic residues" evidence="2">
    <location>
        <begin position="591"/>
        <end position="675"/>
    </location>
</feature>
<reference evidence="4" key="1">
    <citation type="journal article" date="2023" name="Mol. Biol. Evol.">
        <title>Third-Generation Sequencing Reveals the Adaptive Role of the Epigenome in Three Deep-Sea Polychaetes.</title>
        <authorList>
            <person name="Perez M."/>
            <person name="Aroh O."/>
            <person name="Sun Y."/>
            <person name="Lan Y."/>
            <person name="Juniper S.K."/>
            <person name="Young C.R."/>
            <person name="Angers B."/>
            <person name="Qian P.Y."/>
        </authorList>
    </citation>
    <scope>NUCLEOTIDE SEQUENCE</scope>
    <source>
        <strain evidence="4">R07B-5</strain>
    </source>
</reference>
<evidence type="ECO:0000256" key="1">
    <source>
        <dbReference type="PROSITE-ProRule" id="PRU00176"/>
    </source>
</evidence>
<feature type="compositionally biased region" description="Gly residues" evidence="2">
    <location>
        <begin position="702"/>
        <end position="712"/>
    </location>
</feature>
<evidence type="ECO:0000256" key="2">
    <source>
        <dbReference type="SAM" id="MobiDB-lite"/>
    </source>
</evidence>
<dbReference type="SUPFAM" id="SSF54928">
    <property type="entry name" value="RNA-binding domain, RBD"/>
    <property type="match status" value="1"/>
</dbReference>
<dbReference type="InterPro" id="IPR051485">
    <property type="entry name" value="SR-CTD_assoc_factor"/>
</dbReference>
<feature type="compositionally biased region" description="Basic and acidic residues" evidence="2">
    <location>
        <begin position="691"/>
        <end position="700"/>
    </location>
</feature>
<feature type="compositionally biased region" description="Pro residues" evidence="2">
    <location>
        <begin position="332"/>
        <end position="345"/>
    </location>
</feature>
<dbReference type="Pfam" id="PF00076">
    <property type="entry name" value="RRM_1"/>
    <property type="match status" value="1"/>
</dbReference>
<comment type="caution">
    <text evidence="4">The sequence shown here is derived from an EMBL/GenBank/DDBJ whole genome shotgun (WGS) entry which is preliminary data.</text>
</comment>
<evidence type="ECO:0000313" key="5">
    <source>
        <dbReference type="Proteomes" id="UP001209878"/>
    </source>
</evidence>